<dbReference type="RefSeq" id="WP_092544661.1">
    <property type="nucleotide sequence ID" value="NZ_FOKV01000010.1"/>
</dbReference>
<dbReference type="EMBL" id="FOKV01000010">
    <property type="protein sequence ID" value="SFC85994.1"/>
    <property type="molecule type" value="Genomic_DNA"/>
</dbReference>
<gene>
    <name evidence="3" type="ORF">SAMN04487907_11015</name>
</gene>
<dbReference type="PANTHER" id="PTHR10166:SF37">
    <property type="entry name" value="STOLID, ISOFORM H"/>
    <property type="match status" value="1"/>
</dbReference>
<organism evidence="3 4">
    <name type="scientific">Zunongwangia mangrovi</name>
    <dbReference type="NCBI Taxonomy" id="1334022"/>
    <lineage>
        <taxon>Bacteria</taxon>
        <taxon>Pseudomonadati</taxon>
        <taxon>Bacteroidota</taxon>
        <taxon>Flavobacteriia</taxon>
        <taxon>Flavobacteriales</taxon>
        <taxon>Flavobacteriaceae</taxon>
        <taxon>Zunongwangia</taxon>
    </lineage>
</organism>
<dbReference type="PANTHER" id="PTHR10166">
    <property type="entry name" value="VOLTAGE-DEPENDENT CALCIUM CHANNEL SUBUNIT ALPHA-2/DELTA-RELATED"/>
    <property type="match status" value="1"/>
</dbReference>
<dbReference type="Pfam" id="PF12450">
    <property type="entry name" value="vWF_A"/>
    <property type="match status" value="1"/>
</dbReference>
<evidence type="ECO:0000313" key="4">
    <source>
        <dbReference type="Proteomes" id="UP000199438"/>
    </source>
</evidence>
<reference evidence="4" key="1">
    <citation type="submission" date="2016-10" db="EMBL/GenBank/DDBJ databases">
        <authorList>
            <person name="Varghese N."/>
            <person name="Submissions S."/>
        </authorList>
    </citation>
    <scope>NUCLEOTIDE SEQUENCE [LARGE SCALE GENOMIC DNA]</scope>
    <source>
        <strain evidence="4">DSM 24499</strain>
    </source>
</reference>
<feature type="signal peptide" evidence="1">
    <location>
        <begin position="1"/>
        <end position="21"/>
    </location>
</feature>
<evidence type="ECO:0000313" key="3">
    <source>
        <dbReference type="EMBL" id="SFC85994.1"/>
    </source>
</evidence>
<sequence length="493" mass="54524">MKKVYELILLLFIVASCSTNPENDNSFSFSNGNTAEYDEMGEFQTGDQYEEYVENPFVYTSEAPISTFSIDADGASYGNMRRFIMQENMLPPRGAIRTEELINYFNLDYEFNGGEHPIGLNGELSGNPWNSENKLIRIGIKGKTIPESEDVPSNFVFLIDVSGSMASEDKLELLKNGFKYFVDGLGAEDRIAIVTYAGSAGVLLASTSGTEKNTIKNAIDQLGAGGSTAGAAGISTAYEIAQENFIENGNNRIILGTDGDFNVGISNREELIALIEEKRASKIFLTVLGVGRGNLNDAALEQIANHGNGNYEYIDNPEQLRKVFIYDYSKFYTIAKDVKVQVAFNPEVVEAYRLIGYENRILDTEDFEDDTEDAGEIGAGQNITALYEIVPVGNVSENLPAFTVDFRYKLPDSDVSIPIQLEIFDEAKTFSESSDFMKFTAGISAFSMLLSDSEYKGTSSYSQVLEWINSTNLRDEHGFKAEFKEIVTKAKDL</sequence>
<feature type="chain" id="PRO_5011560513" evidence="1">
    <location>
        <begin position="22"/>
        <end position="493"/>
    </location>
</feature>
<feature type="domain" description="VWFA" evidence="2">
    <location>
        <begin position="154"/>
        <end position="329"/>
    </location>
</feature>
<evidence type="ECO:0000256" key="1">
    <source>
        <dbReference type="SAM" id="SignalP"/>
    </source>
</evidence>
<evidence type="ECO:0000259" key="2">
    <source>
        <dbReference type="PROSITE" id="PS50234"/>
    </source>
</evidence>
<protein>
    <submittedName>
        <fullName evidence="3">Ca-activated chloride channel family protein</fullName>
    </submittedName>
</protein>
<dbReference type="PROSITE" id="PS51257">
    <property type="entry name" value="PROKAR_LIPOPROTEIN"/>
    <property type="match status" value="1"/>
</dbReference>
<dbReference type="AlphaFoldDB" id="A0A1I1MKG4"/>
<dbReference type="Proteomes" id="UP000199438">
    <property type="component" value="Unassembled WGS sequence"/>
</dbReference>
<keyword evidence="1" id="KW-0732">Signal</keyword>
<accession>A0A1I1MKG4</accession>
<dbReference type="Gene3D" id="3.40.50.410">
    <property type="entry name" value="von Willebrand factor, type A domain"/>
    <property type="match status" value="1"/>
</dbReference>
<name>A0A1I1MKG4_9FLAO</name>
<dbReference type="SUPFAM" id="SSF53300">
    <property type="entry name" value="vWA-like"/>
    <property type="match status" value="1"/>
</dbReference>
<dbReference type="SMART" id="SM00327">
    <property type="entry name" value="VWA"/>
    <property type="match status" value="1"/>
</dbReference>
<dbReference type="InterPro" id="IPR021908">
    <property type="entry name" value="YfbK_C"/>
</dbReference>
<dbReference type="Pfam" id="PF00092">
    <property type="entry name" value="VWA"/>
    <property type="match status" value="1"/>
</dbReference>
<dbReference type="InterPro" id="IPR051173">
    <property type="entry name" value="Ca_channel_alpha-2/delta"/>
</dbReference>
<keyword evidence="4" id="KW-1185">Reference proteome</keyword>
<dbReference type="Pfam" id="PF12034">
    <property type="entry name" value="YfbK_C"/>
    <property type="match status" value="1"/>
</dbReference>
<dbReference type="InterPro" id="IPR022156">
    <property type="entry name" value="Uncharacterised_YfbK_N"/>
</dbReference>
<proteinExistence type="predicted"/>
<dbReference type="PROSITE" id="PS50234">
    <property type="entry name" value="VWFA"/>
    <property type="match status" value="1"/>
</dbReference>
<dbReference type="OrthoDB" id="9805121at2"/>
<dbReference type="InterPro" id="IPR002035">
    <property type="entry name" value="VWF_A"/>
</dbReference>
<dbReference type="InterPro" id="IPR036465">
    <property type="entry name" value="vWFA_dom_sf"/>
</dbReference>